<dbReference type="Proteomes" id="UP001321804">
    <property type="component" value="Chromosome"/>
</dbReference>
<accession>A0AAU9DKS7</accession>
<proteinExistence type="predicted"/>
<sequence>MKKKFLIGTIIGLVCILVFGAIYLSKKVDSKPQVAEFPSLKSGKVTIKEPLIMVPGSGGTADSYDTMIDQLKKDEKGVNWLKLTVDQKGKVTSQGNLHKTDKIPIVVIGFADSSDESVPAQGQWLGNAFQYLKKYYKFKKFNYLGHSNGGLIITYYLESHVKNGDPIPDKLMFLGAPFNGIEADENKLDNHNKLKTISSDLKPLLAAKNKLPRNIEVSNIYSNLEDDSDGIVPVESVKAGKMLYGHSREYEDHELKEKVAHAWLVENNTVFDEVETFFFQKKLRL</sequence>
<dbReference type="InterPro" id="IPR010315">
    <property type="entry name" value="DUF915_hydro-like"/>
</dbReference>
<protein>
    <recommendedName>
        <fullName evidence="3">Alpha/beta hydrolase</fullName>
    </recommendedName>
</protein>
<evidence type="ECO:0008006" key="3">
    <source>
        <dbReference type="Google" id="ProtNLM"/>
    </source>
</evidence>
<dbReference type="Gene3D" id="3.40.50.1820">
    <property type="entry name" value="alpha/beta hydrolase"/>
    <property type="match status" value="1"/>
</dbReference>
<dbReference type="AlphaFoldDB" id="A0AAU9DKS7"/>
<keyword evidence="2" id="KW-1185">Reference proteome</keyword>
<gene>
    <name evidence="1" type="ORF">KIMC2_06810</name>
</gene>
<dbReference type="Pfam" id="PF06028">
    <property type="entry name" value="DUF915"/>
    <property type="match status" value="1"/>
</dbReference>
<name>A0AAU9DKS7_9LACO</name>
<dbReference type="EMBL" id="AP026801">
    <property type="protein sequence ID" value="BDR56119.1"/>
    <property type="molecule type" value="Genomic_DNA"/>
</dbReference>
<evidence type="ECO:0000313" key="1">
    <source>
        <dbReference type="EMBL" id="BDR56119.1"/>
    </source>
</evidence>
<dbReference type="InterPro" id="IPR029058">
    <property type="entry name" value="AB_hydrolase_fold"/>
</dbReference>
<dbReference type="KEGG" id="xak:KIMC2_06810"/>
<reference evidence="1 2" key="1">
    <citation type="journal article" date="2023" name="Microbiol. Spectr.">
        <title>Symbiosis of Carpenter Bees with Uncharacterized Lactic Acid Bacteria Showing NAD Auxotrophy.</title>
        <authorList>
            <person name="Kawasaki S."/>
            <person name="Ozawa K."/>
            <person name="Mori T."/>
            <person name="Yamamoto A."/>
            <person name="Ito M."/>
            <person name="Ohkuma M."/>
            <person name="Sakamoto M."/>
            <person name="Matsutani M."/>
        </authorList>
    </citation>
    <scope>NUCLEOTIDE SEQUENCE [LARGE SCALE GENOMIC DNA]</scope>
    <source>
        <strain evidence="1 2">KimC2</strain>
    </source>
</reference>
<organism evidence="1 2">
    <name type="scientific">Xylocopilactobacillus apis</name>
    <dbReference type="NCBI Taxonomy" id="2932183"/>
    <lineage>
        <taxon>Bacteria</taxon>
        <taxon>Bacillati</taxon>
        <taxon>Bacillota</taxon>
        <taxon>Bacilli</taxon>
        <taxon>Lactobacillales</taxon>
        <taxon>Lactobacillaceae</taxon>
        <taxon>Xylocopilactobacillus</taxon>
    </lineage>
</organism>
<dbReference type="RefSeq" id="WP_317697981.1">
    <property type="nucleotide sequence ID" value="NZ_AP026801.1"/>
</dbReference>
<evidence type="ECO:0000313" key="2">
    <source>
        <dbReference type="Proteomes" id="UP001321804"/>
    </source>
</evidence>
<dbReference type="SUPFAM" id="SSF53474">
    <property type="entry name" value="alpha/beta-Hydrolases"/>
    <property type="match status" value="1"/>
</dbReference>